<dbReference type="Proteomes" id="UP000521943">
    <property type="component" value="Unassembled WGS sequence"/>
</dbReference>
<evidence type="ECO:0000313" key="1">
    <source>
        <dbReference type="EMBL" id="KAF6745620.1"/>
    </source>
</evidence>
<gene>
    <name evidence="1" type="ORF">DFP72DRAFT_755963</name>
</gene>
<protein>
    <recommendedName>
        <fullName evidence="3">Reverse transcriptase</fullName>
    </recommendedName>
</protein>
<dbReference type="EMBL" id="JACGCI010000104">
    <property type="protein sequence ID" value="KAF6745620.1"/>
    <property type="molecule type" value="Genomic_DNA"/>
</dbReference>
<dbReference type="OrthoDB" id="2205812at2759"/>
<keyword evidence="2" id="KW-1185">Reference proteome</keyword>
<evidence type="ECO:0000313" key="2">
    <source>
        <dbReference type="Proteomes" id="UP000521943"/>
    </source>
</evidence>
<feature type="non-terminal residue" evidence="1">
    <location>
        <position position="1"/>
    </location>
</feature>
<proteinExistence type="predicted"/>
<sequence length="257" mass="29342">IHNDTSVVIPLGDEDYRDRLRTRRRLRRRSSRIPSNIHIAEEGEPVRILGAFFGHKISEENVWEPVIKKIDATLERWSRNHPTIRGLVMGNNTMIGGYTQYLTRVQGMPTSIAKSIRKKTDDFVYAKHGETKSNTIAMDVLFNDKDEGGLGLLDMEARNEAIDIMRLRTYLLPPEERPIWCKLADALLARSAVAKFRNVGTKALINPLTQNWRVNLSSEDLPASLKRMMRVAYKHNAAPTAVGASHELKCQMPLWYH</sequence>
<feature type="non-terminal residue" evidence="1">
    <location>
        <position position="257"/>
    </location>
</feature>
<evidence type="ECO:0008006" key="3">
    <source>
        <dbReference type="Google" id="ProtNLM"/>
    </source>
</evidence>
<dbReference type="AlphaFoldDB" id="A0A8H6HEL1"/>
<accession>A0A8H6HEL1</accession>
<reference evidence="1 2" key="1">
    <citation type="submission" date="2020-07" db="EMBL/GenBank/DDBJ databases">
        <title>Comparative genomics of pyrophilous fungi reveals a link between fire events and developmental genes.</title>
        <authorList>
            <consortium name="DOE Joint Genome Institute"/>
            <person name="Steindorff A.S."/>
            <person name="Carver A."/>
            <person name="Calhoun S."/>
            <person name="Stillman K."/>
            <person name="Liu H."/>
            <person name="Lipzen A."/>
            <person name="Pangilinan J."/>
            <person name="Labutti K."/>
            <person name="Bruns T.D."/>
            <person name="Grigoriev I.V."/>
        </authorList>
    </citation>
    <scope>NUCLEOTIDE SEQUENCE [LARGE SCALE GENOMIC DNA]</scope>
    <source>
        <strain evidence="1 2">CBS 144469</strain>
    </source>
</reference>
<organism evidence="1 2">
    <name type="scientific">Ephemerocybe angulata</name>
    <dbReference type="NCBI Taxonomy" id="980116"/>
    <lineage>
        <taxon>Eukaryota</taxon>
        <taxon>Fungi</taxon>
        <taxon>Dikarya</taxon>
        <taxon>Basidiomycota</taxon>
        <taxon>Agaricomycotina</taxon>
        <taxon>Agaricomycetes</taxon>
        <taxon>Agaricomycetidae</taxon>
        <taxon>Agaricales</taxon>
        <taxon>Agaricineae</taxon>
        <taxon>Psathyrellaceae</taxon>
        <taxon>Ephemerocybe</taxon>
    </lineage>
</organism>
<comment type="caution">
    <text evidence="1">The sequence shown here is derived from an EMBL/GenBank/DDBJ whole genome shotgun (WGS) entry which is preliminary data.</text>
</comment>
<name>A0A8H6HEL1_9AGAR</name>